<sequence>MKLLQWTLLLLVTHVFTVNALFQDGDAEEYFKQKLDVFKIKLHEAFERARLQRHKRNVIAPNSPDYGVSPQDHLRVVGTKPVDLGIHLGNVSYWEPTNVAGATLVIVATRSGQVELFRWTNGRYAAFTGMTTSLTTTKVKAFVYGDQLWLVCLHQRHGAREQFVRLYQLQGQQLVTKQTIQLGGESDIDVVRGATAHFLVTCVFRSYSSSGTSYNGKLVLYQWKNTQFDAVSQHSVVGAKSVVAWSMDGPLYIAVAQQRDNAGELFLGSPVFIYNQRREHELSYVQVIRFWQAFKANHFTVAGIHYLTFLTKQGVFLYWYAGDQFLEWQTLLNTEDAEDVSVFTLPNGEAAIAVVRRDVQLKRMSMLSQDEVMFFLETESSTYNCTFTLKMSGMTLSSVVFQFIEGQFFMFTTQAVPSAPQPPQQLVLQKYSFVAYGKSDPLLECLHNLETSLSRRQPHVDHLAANIGRVWTSSGQKPLATELVVIDGPVRVTGSVTAPKAVIVPGAQRVPALAPSDVSQQMDEVKNGVAKMENDLKNVVFKSVPQTIQGSLNFNKPVSASAFSAGLVVDTTLNGVPLVDMLGNTLKVTGDQVLNVPVSFGDLYVNNLNVQTINGINISAVMMTNKDQLVTGNLKFGHVSLTDLNIQRGRTINGVDPEKIVTTNTPQVIHGRKAFARLRVPGDLKVATTTNNNDLSAFVGHLVPLQGIATVTGEWTFEVPLTVGSALNLKNPIGGLYSIPKLYSEAVDKHSHQTIHVPTILPVSPLGPKTYEAPVAVHGNMEVSGTLNGIRPSHDLVTLHTPQVILGTWVVKDRLHFKRNLNAATVNGLDIARDAVLRGKGPQVLFGRKVFDSDLVVAKDIAMTPGSTIDGVDPSELGRMTGLETVYNSAVNIESMVVIGNVVAHKGINDHMLRDLHNLIWLKSADQVSRAHQNTVIHGDISFPSVVVEKDLHCETVNGKGLAKQFLLVNGEQVVAGAPSFMQPISAKDIVVDFVNPLQLNGVPFREFVDELVLQNSSRHRLITNKHFSNGLEAHHLQSYGLVDGVNIEEMVSSVVLLNVPQQVDGIKVFQSRLHLESLLADQVNNIDIREHVRRVIRRNVQQVISGKKTVLGKAFIHGHVTTGDLVNGVSMKDLYGRAMSKTQENLISAPMTFLGGVEARRLHLYGPAKLDGLDLNNVVKLRDNEVLGGTVVFKNLLSDGDIVIHGLLNGCNITKLYKEALYNSGVKQTVYNRKQFSKMIVKGNVHVLGDVNGAPFDALIGNLVMKNTPQTLHGPVTFVGKVAVDSLILSGPINGVNLTNMLRDAVTKSAEQRPSVVVLTPCNVSGKLNGLRIPEDLVLLRHKHQHIPGKVILAGPAAIQGNLNLNRVNDLYLEQLLAERVTLGSNQRIRSRLVFQRDVPVHGDLGAERINGILREHLVTQSGEHKLSGAKTFVQDVEIRANLNAVTVNGFNLLELSKDIVLINRPEEIPHSTVFSAPIEVVGPMTVVGTANGIDVQHLKQNFDSGKNSWRQGAQRVVDGLKHHEATLQKQYAAYKGETFLVLGSQHLNTVAIYQWKGYSKFQRVQTISESPMALKTYWSRSGHLFLAVATECGKTVVFQASQLSQCIRPRDDLDHAYGHARIM</sequence>
<feature type="signal peptide" evidence="1">
    <location>
        <begin position="1"/>
        <end position="20"/>
    </location>
</feature>
<keyword evidence="3" id="KW-1185">Reference proteome</keyword>
<dbReference type="PANTHER" id="PTHR15261:SF4">
    <property type="entry name" value="THROMBOSPONDIN-TYPE LAMININ G DOMAIN AND EAR REPEAT-CONTAINING PROTEIN"/>
    <property type="match status" value="1"/>
</dbReference>
<accession>A0AAQ4D4W2</accession>
<comment type="caution">
    <text evidence="2">The sequence shown here is derived from an EMBL/GenBank/DDBJ whole genome shotgun (WGS) entry which is preliminary data.</text>
</comment>
<evidence type="ECO:0000313" key="2">
    <source>
        <dbReference type="EMBL" id="KAK8757502.1"/>
    </source>
</evidence>
<organism evidence="2 3">
    <name type="scientific">Amblyomma americanum</name>
    <name type="common">Lone star tick</name>
    <dbReference type="NCBI Taxonomy" id="6943"/>
    <lineage>
        <taxon>Eukaryota</taxon>
        <taxon>Metazoa</taxon>
        <taxon>Ecdysozoa</taxon>
        <taxon>Arthropoda</taxon>
        <taxon>Chelicerata</taxon>
        <taxon>Arachnida</taxon>
        <taxon>Acari</taxon>
        <taxon>Parasitiformes</taxon>
        <taxon>Ixodida</taxon>
        <taxon>Ixodoidea</taxon>
        <taxon>Ixodidae</taxon>
        <taxon>Amblyomminae</taxon>
        <taxon>Amblyomma</taxon>
    </lineage>
</organism>
<gene>
    <name evidence="2" type="ORF">V5799_004857</name>
</gene>
<name>A0AAQ4D4W2_AMBAM</name>
<evidence type="ECO:0000313" key="3">
    <source>
        <dbReference type="Proteomes" id="UP001321473"/>
    </source>
</evidence>
<proteinExistence type="predicted"/>
<reference evidence="2 3" key="1">
    <citation type="journal article" date="2023" name="Arcadia Sci">
        <title>De novo assembly of a long-read Amblyomma americanum tick genome.</title>
        <authorList>
            <person name="Chou S."/>
            <person name="Poskanzer K.E."/>
            <person name="Rollins M."/>
            <person name="Thuy-Boun P.S."/>
        </authorList>
    </citation>
    <scope>NUCLEOTIDE SEQUENCE [LARGE SCALE GENOMIC DNA]</scope>
    <source>
        <strain evidence="2">F_SG_1</strain>
        <tissue evidence="2">Salivary glands</tissue>
    </source>
</reference>
<dbReference type="PANTHER" id="PTHR15261">
    <property type="entry name" value="THROMBOSPONDIN-TYPE LAMININ G DOMAIN AND EAR REPEAT-CONTAINING"/>
    <property type="match status" value="1"/>
</dbReference>
<protein>
    <submittedName>
        <fullName evidence="2">Uncharacterized protein</fullName>
    </submittedName>
</protein>
<feature type="chain" id="PRO_5042942002" evidence="1">
    <location>
        <begin position="21"/>
        <end position="1625"/>
    </location>
</feature>
<dbReference type="Proteomes" id="UP001321473">
    <property type="component" value="Unassembled WGS sequence"/>
</dbReference>
<dbReference type="GO" id="GO:0007165">
    <property type="term" value="P:signal transduction"/>
    <property type="evidence" value="ECO:0007669"/>
    <property type="project" value="TreeGrafter"/>
</dbReference>
<evidence type="ECO:0000256" key="1">
    <source>
        <dbReference type="SAM" id="SignalP"/>
    </source>
</evidence>
<dbReference type="EMBL" id="JARKHS020035150">
    <property type="protein sequence ID" value="KAK8757502.1"/>
    <property type="molecule type" value="Genomic_DNA"/>
</dbReference>
<keyword evidence="1" id="KW-0732">Signal</keyword>